<feature type="transmembrane region" description="Helical" evidence="1">
    <location>
        <begin position="12"/>
        <end position="30"/>
    </location>
</feature>
<evidence type="ECO:0000256" key="1">
    <source>
        <dbReference type="SAM" id="Phobius"/>
    </source>
</evidence>
<keyword evidence="3" id="KW-1185">Reference proteome</keyword>
<reference evidence="2 3" key="2">
    <citation type="journal article" date="2013" name="Plant Physiol.">
        <title>A Nostoc punctiforme Sugar Transporter Necessary to Establish a Cyanobacterium-Plant Symbiosis.</title>
        <authorList>
            <person name="Ekman M."/>
            <person name="Picossi S."/>
            <person name="Campbell E.L."/>
            <person name="Meeks J.C."/>
            <person name="Flores E."/>
        </authorList>
    </citation>
    <scope>NUCLEOTIDE SEQUENCE [LARGE SCALE GENOMIC DNA]</scope>
    <source>
        <strain evidence="3">ATCC 29133 / PCC 73102</strain>
    </source>
</reference>
<dbReference type="Proteomes" id="UP000001191">
    <property type="component" value="Chromosome"/>
</dbReference>
<reference evidence="3" key="1">
    <citation type="submission" date="2008-04" db="EMBL/GenBank/DDBJ databases">
        <title>Complete sequence of chromosome of Nostoc punctiforme ATCC 29133.</title>
        <authorList>
            <consortium name="US DOE Joint Genome Institute"/>
            <person name="Copeland A."/>
            <person name="Lucas S."/>
            <person name="Lapidus A."/>
            <person name="Glavina del Rio T."/>
            <person name="Dalin E."/>
            <person name="Tice H."/>
            <person name="Pitluck S."/>
            <person name="Chain P."/>
            <person name="Malfatti S."/>
            <person name="Shin M."/>
            <person name="Vergez L."/>
            <person name="Schmutz J."/>
            <person name="Larimer F."/>
            <person name="Land M."/>
            <person name="Hauser L."/>
            <person name="Kyrpides N."/>
            <person name="Kim E."/>
            <person name="Meeks J.C."/>
            <person name="Elhai J."/>
            <person name="Campbell E.L."/>
            <person name="Thiel T."/>
            <person name="Longmire J."/>
            <person name="Potts M."/>
            <person name="Atlas R."/>
        </authorList>
    </citation>
    <scope>NUCLEOTIDE SEQUENCE [LARGE SCALE GENOMIC DNA]</scope>
    <source>
        <strain evidence="3">ATCC 29133 / PCC 73102</strain>
    </source>
</reference>
<dbReference type="KEGG" id="npu:Npun_R0165"/>
<dbReference type="EnsemblBacteria" id="ACC78962">
    <property type="protein sequence ID" value="ACC78962"/>
    <property type="gene ID" value="Npun_R0165"/>
</dbReference>
<dbReference type="RefSeq" id="WP_012406991.1">
    <property type="nucleotide sequence ID" value="NC_010628.1"/>
</dbReference>
<sequence>MGRVKAIKAVKFLSLFVISATFFVVSGYWTSSIVIALPPPEDTPEEILRTKIIIEARSPIDGSFLTAAEYIQVQAQLQEAPPPKLDPKIREQIFLLRLRKTLLQFFPFLNF</sequence>
<dbReference type="STRING" id="63737.Npun_R0165"/>
<dbReference type="EMBL" id="CP001037">
    <property type="protein sequence ID" value="ACC78962.1"/>
    <property type="molecule type" value="Genomic_DNA"/>
</dbReference>
<dbReference type="HOGENOM" id="CLU_163891_0_0_3"/>
<dbReference type="PhylomeDB" id="B2J3N2"/>
<keyword evidence="1" id="KW-0472">Membrane</keyword>
<keyword evidence="1" id="KW-1133">Transmembrane helix</keyword>
<gene>
    <name evidence="2" type="ordered locus">Npun_R0165</name>
</gene>
<dbReference type="eggNOG" id="ENOG5032Y9E">
    <property type="taxonomic scope" value="Bacteria"/>
</dbReference>
<name>B2J3N2_NOSP7</name>
<organism evidence="2 3">
    <name type="scientific">Nostoc punctiforme (strain ATCC 29133 / PCC 73102)</name>
    <dbReference type="NCBI Taxonomy" id="63737"/>
    <lineage>
        <taxon>Bacteria</taxon>
        <taxon>Bacillati</taxon>
        <taxon>Cyanobacteriota</taxon>
        <taxon>Cyanophyceae</taxon>
        <taxon>Nostocales</taxon>
        <taxon>Nostocaceae</taxon>
        <taxon>Nostoc</taxon>
    </lineage>
</organism>
<evidence type="ECO:0008006" key="4">
    <source>
        <dbReference type="Google" id="ProtNLM"/>
    </source>
</evidence>
<keyword evidence="1" id="KW-0812">Transmembrane</keyword>
<evidence type="ECO:0000313" key="2">
    <source>
        <dbReference type="EMBL" id="ACC78962.1"/>
    </source>
</evidence>
<proteinExistence type="predicted"/>
<accession>B2J3N2</accession>
<dbReference type="AlphaFoldDB" id="B2J3N2"/>
<protein>
    <recommendedName>
        <fullName evidence="4">Glutathione S-transferase</fullName>
    </recommendedName>
</protein>
<evidence type="ECO:0000313" key="3">
    <source>
        <dbReference type="Proteomes" id="UP000001191"/>
    </source>
</evidence>